<dbReference type="AlphaFoldDB" id="A0A6A4SF32"/>
<evidence type="ECO:0000313" key="1">
    <source>
        <dbReference type="EMBL" id="KAF0029761.1"/>
    </source>
</evidence>
<accession>A0A6A4SF32</accession>
<evidence type="ECO:0000313" key="2">
    <source>
        <dbReference type="Proteomes" id="UP000438429"/>
    </source>
</evidence>
<dbReference type="Proteomes" id="UP000438429">
    <property type="component" value="Unassembled WGS sequence"/>
</dbReference>
<comment type="caution">
    <text evidence="1">The sequence shown here is derived from an EMBL/GenBank/DDBJ whole genome shotgun (WGS) entry which is preliminary data.</text>
</comment>
<proteinExistence type="predicted"/>
<name>A0A6A4SF32_SCOMX</name>
<organism evidence="1 2">
    <name type="scientific">Scophthalmus maximus</name>
    <name type="common">Turbot</name>
    <name type="synonym">Psetta maxima</name>
    <dbReference type="NCBI Taxonomy" id="52904"/>
    <lineage>
        <taxon>Eukaryota</taxon>
        <taxon>Metazoa</taxon>
        <taxon>Chordata</taxon>
        <taxon>Craniata</taxon>
        <taxon>Vertebrata</taxon>
        <taxon>Euteleostomi</taxon>
        <taxon>Actinopterygii</taxon>
        <taxon>Neopterygii</taxon>
        <taxon>Teleostei</taxon>
        <taxon>Neoteleostei</taxon>
        <taxon>Acanthomorphata</taxon>
        <taxon>Carangaria</taxon>
        <taxon>Pleuronectiformes</taxon>
        <taxon>Pleuronectoidei</taxon>
        <taxon>Scophthalmidae</taxon>
        <taxon>Scophthalmus</taxon>
    </lineage>
</organism>
<sequence length="120" mass="13373">MREDTLMDSIEVKEEFWLSAAILSGASGNSCRERAGPATGVSGADKRRYAALPHSITLTVHIVKSDRGNVKSQQIYQEKKDDDNVFFFFCLFPRSAAGIRGTYMCYHDREDDDECAVASV</sequence>
<reference evidence="1 2" key="1">
    <citation type="submission" date="2019-06" db="EMBL/GenBank/DDBJ databases">
        <title>Draft genomes of female and male turbot (Scophthalmus maximus).</title>
        <authorList>
            <person name="Xu H."/>
            <person name="Xu X.-W."/>
            <person name="Shao C."/>
            <person name="Chen S."/>
        </authorList>
    </citation>
    <scope>NUCLEOTIDE SEQUENCE [LARGE SCALE GENOMIC DNA]</scope>
    <source>
        <strain evidence="1">Ysfricsl-2016a</strain>
        <tissue evidence="1">Blood</tissue>
    </source>
</reference>
<gene>
    <name evidence="1" type="ORF">F2P81_018866</name>
</gene>
<protein>
    <submittedName>
        <fullName evidence="1">Uncharacterized protein</fullName>
    </submittedName>
</protein>
<dbReference type="EMBL" id="VEVO01000016">
    <property type="protein sequence ID" value="KAF0029761.1"/>
    <property type="molecule type" value="Genomic_DNA"/>
</dbReference>